<sequence>MHKTQAELILNISVTRGELCELLEGFPDRRKAKGFCQRFGRGNHCLFTGQLFLPYHTFHMDMYVNDRQWTGDEEA</sequence>
<accession>A0AAV9SL95</accession>
<dbReference type="EMBL" id="JAHHUM010000220">
    <property type="protein sequence ID" value="KAK5622055.1"/>
    <property type="molecule type" value="Genomic_DNA"/>
</dbReference>
<dbReference type="Proteomes" id="UP001311232">
    <property type="component" value="Unassembled WGS sequence"/>
</dbReference>
<comment type="caution">
    <text evidence="1">The sequence shown here is derived from an EMBL/GenBank/DDBJ whole genome shotgun (WGS) entry which is preliminary data.</text>
</comment>
<organism evidence="1 2">
    <name type="scientific">Crenichthys baileyi</name>
    <name type="common">White River springfish</name>
    <dbReference type="NCBI Taxonomy" id="28760"/>
    <lineage>
        <taxon>Eukaryota</taxon>
        <taxon>Metazoa</taxon>
        <taxon>Chordata</taxon>
        <taxon>Craniata</taxon>
        <taxon>Vertebrata</taxon>
        <taxon>Euteleostomi</taxon>
        <taxon>Actinopterygii</taxon>
        <taxon>Neopterygii</taxon>
        <taxon>Teleostei</taxon>
        <taxon>Neoteleostei</taxon>
        <taxon>Acanthomorphata</taxon>
        <taxon>Ovalentaria</taxon>
        <taxon>Atherinomorphae</taxon>
        <taxon>Cyprinodontiformes</taxon>
        <taxon>Goodeidae</taxon>
        <taxon>Crenichthys</taxon>
    </lineage>
</organism>
<dbReference type="AlphaFoldDB" id="A0AAV9SL95"/>
<protein>
    <submittedName>
        <fullName evidence="1">Uncharacterized protein</fullName>
    </submittedName>
</protein>
<name>A0AAV9SL95_9TELE</name>
<evidence type="ECO:0000313" key="2">
    <source>
        <dbReference type="Proteomes" id="UP001311232"/>
    </source>
</evidence>
<keyword evidence="2" id="KW-1185">Reference proteome</keyword>
<reference evidence="1 2" key="1">
    <citation type="submission" date="2021-06" db="EMBL/GenBank/DDBJ databases">
        <authorList>
            <person name="Palmer J.M."/>
        </authorList>
    </citation>
    <scope>NUCLEOTIDE SEQUENCE [LARGE SCALE GENOMIC DNA]</scope>
    <source>
        <strain evidence="1 2">MEX-2019</strain>
        <tissue evidence="1">Muscle</tissue>
    </source>
</reference>
<evidence type="ECO:0000313" key="1">
    <source>
        <dbReference type="EMBL" id="KAK5622055.1"/>
    </source>
</evidence>
<gene>
    <name evidence="1" type="ORF">CRENBAI_011512</name>
</gene>
<proteinExistence type="predicted"/>